<dbReference type="Pfam" id="PF24626">
    <property type="entry name" value="SH3_Tf2-1"/>
    <property type="match status" value="1"/>
</dbReference>
<dbReference type="OrthoDB" id="1909122at2759"/>
<dbReference type="PANTHER" id="PTHR46148:SF44">
    <property type="entry name" value="GAG-POL POLYPROTEIN"/>
    <property type="match status" value="1"/>
</dbReference>
<evidence type="ECO:0000313" key="2">
    <source>
        <dbReference type="EMBL" id="KAA3470424.1"/>
    </source>
</evidence>
<dbReference type="GO" id="GO:0003676">
    <property type="term" value="F:nucleic acid binding"/>
    <property type="evidence" value="ECO:0007669"/>
    <property type="project" value="InterPro"/>
</dbReference>
<accession>A0A5B6VN38</accession>
<dbReference type="Proteomes" id="UP000325315">
    <property type="component" value="Unassembled WGS sequence"/>
</dbReference>
<dbReference type="Gene3D" id="3.30.420.10">
    <property type="entry name" value="Ribonuclease H-like superfamily/Ribonuclease H"/>
    <property type="match status" value="1"/>
</dbReference>
<dbReference type="InterPro" id="IPR016197">
    <property type="entry name" value="Chromo-like_dom_sf"/>
</dbReference>
<dbReference type="SUPFAM" id="SSF54160">
    <property type="entry name" value="Chromo domain-like"/>
    <property type="match status" value="1"/>
</dbReference>
<dbReference type="InterPro" id="IPR036397">
    <property type="entry name" value="RNaseH_sf"/>
</dbReference>
<dbReference type="SUPFAM" id="SSF53098">
    <property type="entry name" value="Ribonuclease H-like"/>
    <property type="match status" value="1"/>
</dbReference>
<keyword evidence="3" id="KW-1185">Reference proteome</keyword>
<dbReference type="EMBL" id="SMMG02000006">
    <property type="protein sequence ID" value="KAA3470424.1"/>
    <property type="molecule type" value="Genomic_DNA"/>
</dbReference>
<reference evidence="2" key="1">
    <citation type="submission" date="2019-08" db="EMBL/GenBank/DDBJ databases">
        <authorList>
            <person name="Liu F."/>
        </authorList>
    </citation>
    <scope>NUCLEOTIDE SEQUENCE [LARGE SCALE GENOMIC DNA]</scope>
    <source>
        <strain evidence="2">PA1801</strain>
        <tissue evidence="2">Leaf</tissue>
    </source>
</reference>
<evidence type="ECO:0000259" key="1">
    <source>
        <dbReference type="Pfam" id="PF24626"/>
    </source>
</evidence>
<dbReference type="InterPro" id="IPR012337">
    <property type="entry name" value="RNaseH-like_sf"/>
</dbReference>
<dbReference type="InterPro" id="IPR056924">
    <property type="entry name" value="SH3_Tf2-1"/>
</dbReference>
<sequence>MYPEGSKMYRDLHEQYWWLGLKRDWKWERVTMDFVSGLPLMPSKKYSIREISDGQSERVIQILEDMLRGCVIDFQGSWEEHLLLVEFAYNNSFQSSIQTAPYEALYGHKLASERQKSYFDLKRKDIEFSVGDRVFLKVSPWKKVLRFGCKGKLSLRFIGLYHIVKRVGPVAYKLELPPNLDHIHDVFHVKQIPLVKVLWRNHSSNEATWEPEDSMRQQYPHLFPIR</sequence>
<feature type="domain" description="Tf2-1-like SH3-like" evidence="1">
    <location>
        <begin position="131"/>
        <end position="192"/>
    </location>
</feature>
<name>A0A5B6VN38_9ROSI</name>
<comment type="caution">
    <text evidence="2">The sequence shown here is derived from an EMBL/GenBank/DDBJ whole genome shotgun (WGS) entry which is preliminary data.</text>
</comment>
<protein>
    <submittedName>
        <fullName evidence="2">DNA/RNA polymerases superfamily protein</fullName>
    </submittedName>
</protein>
<gene>
    <name evidence="2" type="ORF">EPI10_016135</name>
</gene>
<dbReference type="PANTHER" id="PTHR46148">
    <property type="entry name" value="CHROMO DOMAIN-CONTAINING PROTEIN"/>
    <property type="match status" value="1"/>
</dbReference>
<proteinExistence type="predicted"/>
<evidence type="ECO:0000313" key="3">
    <source>
        <dbReference type="Proteomes" id="UP000325315"/>
    </source>
</evidence>
<dbReference type="AlphaFoldDB" id="A0A5B6VN38"/>
<organism evidence="2 3">
    <name type="scientific">Gossypium australe</name>
    <dbReference type="NCBI Taxonomy" id="47621"/>
    <lineage>
        <taxon>Eukaryota</taxon>
        <taxon>Viridiplantae</taxon>
        <taxon>Streptophyta</taxon>
        <taxon>Embryophyta</taxon>
        <taxon>Tracheophyta</taxon>
        <taxon>Spermatophyta</taxon>
        <taxon>Magnoliopsida</taxon>
        <taxon>eudicotyledons</taxon>
        <taxon>Gunneridae</taxon>
        <taxon>Pentapetalae</taxon>
        <taxon>rosids</taxon>
        <taxon>malvids</taxon>
        <taxon>Malvales</taxon>
        <taxon>Malvaceae</taxon>
        <taxon>Malvoideae</taxon>
        <taxon>Gossypium</taxon>
    </lineage>
</organism>